<keyword evidence="2" id="KW-0732">Signal</keyword>
<evidence type="ECO:0000256" key="5">
    <source>
        <dbReference type="SAM" id="Phobius"/>
    </source>
</evidence>
<dbReference type="InterPro" id="IPR045860">
    <property type="entry name" value="Snake_toxin-like_sf"/>
</dbReference>
<feature type="transmembrane region" description="Helical" evidence="5">
    <location>
        <begin position="181"/>
        <end position="202"/>
    </location>
</feature>
<dbReference type="RefSeq" id="XP_046587541.1">
    <property type="nucleotide sequence ID" value="XM_046731585.1"/>
</dbReference>
<evidence type="ECO:0000256" key="1">
    <source>
        <dbReference type="ARBA" id="ARBA00004370"/>
    </source>
</evidence>
<proteinExistence type="predicted"/>
<organism evidence="7 8">
    <name type="scientific">Neodiprion lecontei</name>
    <name type="common">Redheaded pine sawfly</name>
    <dbReference type="NCBI Taxonomy" id="441921"/>
    <lineage>
        <taxon>Eukaryota</taxon>
        <taxon>Metazoa</taxon>
        <taxon>Ecdysozoa</taxon>
        <taxon>Arthropoda</taxon>
        <taxon>Hexapoda</taxon>
        <taxon>Insecta</taxon>
        <taxon>Pterygota</taxon>
        <taxon>Neoptera</taxon>
        <taxon>Endopterygota</taxon>
        <taxon>Hymenoptera</taxon>
        <taxon>Tenthredinoidea</taxon>
        <taxon>Diprionidae</taxon>
        <taxon>Diprioninae</taxon>
        <taxon>Neodiprion</taxon>
    </lineage>
</organism>
<dbReference type="Proteomes" id="UP000829291">
    <property type="component" value="Chromosome 2"/>
</dbReference>
<name>A0ABM3FHQ0_NEOLC</name>
<sequence length="218" mass="23729">MARLGGVRLAAIIVISITIKLLSVHGRKCVCTTKTCIETGKDTCGTRFACYTELILTDEGQGNTTTRGCTEDATPLLCENPPRSEDTSTGYQHRVRLPHLRCCDSHDYCNRGALDPLLQDHRRPLSTQNRDPVVSSGDSQGKSSDPPDRYRDKKLLDSSAFTGDGNGLNSLTLRQVKPLHVAALILALAALISVLAACYVITRFLRSNPYPASSQNVN</sequence>
<gene>
    <name evidence="8" type="primary">LOC124292916</name>
</gene>
<feature type="domain" description="Activin types I and II receptor" evidence="6">
    <location>
        <begin position="28"/>
        <end position="112"/>
    </location>
</feature>
<feature type="region of interest" description="Disordered" evidence="4">
    <location>
        <begin position="121"/>
        <end position="152"/>
    </location>
</feature>
<dbReference type="Gene3D" id="2.10.60.10">
    <property type="entry name" value="CD59"/>
    <property type="match status" value="1"/>
</dbReference>
<evidence type="ECO:0000256" key="4">
    <source>
        <dbReference type="SAM" id="MobiDB-lite"/>
    </source>
</evidence>
<comment type="subcellular location">
    <subcellularLocation>
        <location evidence="1">Membrane</location>
    </subcellularLocation>
</comment>
<accession>A0ABM3FHQ0</accession>
<protein>
    <submittedName>
        <fullName evidence="8">Uncharacterized protein LOC124292916</fullName>
    </submittedName>
</protein>
<reference evidence="8" key="1">
    <citation type="submission" date="2025-08" db="UniProtKB">
        <authorList>
            <consortium name="RefSeq"/>
        </authorList>
    </citation>
    <scope>IDENTIFICATION</scope>
    <source>
        <tissue evidence="8">Thorax and Abdomen</tissue>
    </source>
</reference>
<keyword evidence="7" id="KW-1185">Reference proteome</keyword>
<dbReference type="Pfam" id="PF01064">
    <property type="entry name" value="Activin_recp"/>
    <property type="match status" value="1"/>
</dbReference>
<keyword evidence="5" id="KW-1133">Transmembrane helix</keyword>
<keyword evidence="3 5" id="KW-0472">Membrane</keyword>
<feature type="transmembrane region" description="Helical" evidence="5">
    <location>
        <begin position="6"/>
        <end position="24"/>
    </location>
</feature>
<dbReference type="GeneID" id="124292916"/>
<evidence type="ECO:0000313" key="7">
    <source>
        <dbReference type="Proteomes" id="UP000829291"/>
    </source>
</evidence>
<evidence type="ECO:0000313" key="8">
    <source>
        <dbReference type="RefSeq" id="XP_046587541.1"/>
    </source>
</evidence>
<dbReference type="InterPro" id="IPR000472">
    <property type="entry name" value="Activin_recp"/>
</dbReference>
<evidence type="ECO:0000256" key="3">
    <source>
        <dbReference type="ARBA" id="ARBA00023136"/>
    </source>
</evidence>
<evidence type="ECO:0000256" key="2">
    <source>
        <dbReference type="ARBA" id="ARBA00022729"/>
    </source>
</evidence>
<keyword evidence="5" id="KW-0812">Transmembrane</keyword>
<feature type="compositionally biased region" description="Polar residues" evidence="4">
    <location>
        <begin position="125"/>
        <end position="143"/>
    </location>
</feature>
<evidence type="ECO:0000259" key="6">
    <source>
        <dbReference type="Pfam" id="PF01064"/>
    </source>
</evidence>